<evidence type="ECO:0000256" key="1">
    <source>
        <dbReference type="ARBA" id="ARBA00023157"/>
    </source>
</evidence>
<dbReference type="SUPFAM" id="SSF53474">
    <property type="entry name" value="alpha/beta-Hydrolases"/>
    <property type="match status" value="1"/>
</dbReference>
<dbReference type="InterPro" id="IPR029058">
    <property type="entry name" value="AB_hydrolase_fold"/>
</dbReference>
<gene>
    <name evidence="6" type="ORF">CYLTODRAFT_433401</name>
</gene>
<evidence type="ECO:0000256" key="3">
    <source>
        <dbReference type="ARBA" id="ARBA00047591"/>
    </source>
</evidence>
<dbReference type="Gene3D" id="3.40.50.1820">
    <property type="entry name" value="alpha/beta hydrolase"/>
    <property type="match status" value="1"/>
</dbReference>
<comment type="catalytic activity">
    <reaction evidence="4">
        <text>a monoacylglycerol + H2O = glycerol + a fatty acid + H(+)</text>
        <dbReference type="Rhea" id="RHEA:15245"/>
        <dbReference type="ChEBI" id="CHEBI:15377"/>
        <dbReference type="ChEBI" id="CHEBI:15378"/>
        <dbReference type="ChEBI" id="CHEBI:17408"/>
        <dbReference type="ChEBI" id="CHEBI:17754"/>
        <dbReference type="ChEBI" id="CHEBI:28868"/>
    </reaction>
</comment>
<accession>A0A0D7AVX8</accession>
<dbReference type="CDD" id="cd00519">
    <property type="entry name" value="Lipase_3"/>
    <property type="match status" value="1"/>
</dbReference>
<evidence type="ECO:0000313" key="6">
    <source>
        <dbReference type="EMBL" id="KIY62160.1"/>
    </source>
</evidence>
<keyword evidence="1" id="KW-1015">Disulfide bond</keyword>
<dbReference type="PANTHER" id="PTHR45856:SF24">
    <property type="entry name" value="FUNGAL LIPASE-LIKE DOMAIN-CONTAINING PROTEIN"/>
    <property type="match status" value="1"/>
</dbReference>
<dbReference type="Proteomes" id="UP000054007">
    <property type="component" value="Unassembled WGS sequence"/>
</dbReference>
<proteinExistence type="inferred from homology"/>
<name>A0A0D7AVX8_9AGAR</name>
<evidence type="ECO:0000256" key="4">
    <source>
        <dbReference type="ARBA" id="ARBA00048461"/>
    </source>
</evidence>
<dbReference type="InterPro" id="IPR002921">
    <property type="entry name" value="Fungal_lipase-type"/>
</dbReference>
<comment type="catalytic activity">
    <reaction evidence="3">
        <text>a diacylglycerol + H2O = a monoacylglycerol + a fatty acid + H(+)</text>
        <dbReference type="Rhea" id="RHEA:32731"/>
        <dbReference type="ChEBI" id="CHEBI:15377"/>
        <dbReference type="ChEBI" id="CHEBI:15378"/>
        <dbReference type="ChEBI" id="CHEBI:17408"/>
        <dbReference type="ChEBI" id="CHEBI:18035"/>
        <dbReference type="ChEBI" id="CHEBI:28868"/>
    </reaction>
</comment>
<dbReference type="GO" id="GO:0006629">
    <property type="term" value="P:lipid metabolic process"/>
    <property type="evidence" value="ECO:0007669"/>
    <property type="project" value="InterPro"/>
</dbReference>
<protein>
    <submittedName>
        <fullName evidence="6">Alpha/beta-hydrolase</fullName>
    </submittedName>
</protein>
<evidence type="ECO:0000313" key="7">
    <source>
        <dbReference type="Proteomes" id="UP000054007"/>
    </source>
</evidence>
<dbReference type="GO" id="GO:0016787">
    <property type="term" value="F:hydrolase activity"/>
    <property type="evidence" value="ECO:0007669"/>
    <property type="project" value="UniProtKB-KW"/>
</dbReference>
<feature type="domain" description="Fungal lipase-type" evidence="5">
    <location>
        <begin position="96"/>
        <end position="235"/>
    </location>
</feature>
<keyword evidence="7" id="KW-1185">Reference proteome</keyword>
<dbReference type="Pfam" id="PF01764">
    <property type="entry name" value="Lipase_3"/>
    <property type="match status" value="1"/>
</dbReference>
<keyword evidence="6" id="KW-0378">Hydrolase</keyword>
<dbReference type="PANTHER" id="PTHR45856">
    <property type="entry name" value="ALPHA/BETA-HYDROLASES SUPERFAMILY PROTEIN"/>
    <property type="match status" value="1"/>
</dbReference>
<dbReference type="InterPro" id="IPR051218">
    <property type="entry name" value="Sec_MonoDiacylglyc_Lipase"/>
</dbReference>
<dbReference type="EMBL" id="KN880817">
    <property type="protein sequence ID" value="KIY62160.1"/>
    <property type="molecule type" value="Genomic_DNA"/>
</dbReference>
<reference evidence="6 7" key="1">
    <citation type="journal article" date="2015" name="Fungal Genet. Biol.">
        <title>Evolution of novel wood decay mechanisms in Agaricales revealed by the genome sequences of Fistulina hepatica and Cylindrobasidium torrendii.</title>
        <authorList>
            <person name="Floudas D."/>
            <person name="Held B.W."/>
            <person name="Riley R."/>
            <person name="Nagy L.G."/>
            <person name="Koehler G."/>
            <person name="Ransdell A.S."/>
            <person name="Younus H."/>
            <person name="Chow J."/>
            <person name="Chiniquy J."/>
            <person name="Lipzen A."/>
            <person name="Tritt A."/>
            <person name="Sun H."/>
            <person name="Haridas S."/>
            <person name="LaButti K."/>
            <person name="Ohm R.A."/>
            <person name="Kues U."/>
            <person name="Blanchette R.A."/>
            <person name="Grigoriev I.V."/>
            <person name="Minto R.E."/>
            <person name="Hibbett D.S."/>
        </authorList>
    </citation>
    <scope>NUCLEOTIDE SEQUENCE [LARGE SCALE GENOMIC DNA]</scope>
    <source>
        <strain evidence="6 7">FP15055 ss-10</strain>
    </source>
</reference>
<evidence type="ECO:0000256" key="2">
    <source>
        <dbReference type="ARBA" id="ARBA00043996"/>
    </source>
</evidence>
<evidence type="ECO:0000259" key="5">
    <source>
        <dbReference type="Pfam" id="PF01764"/>
    </source>
</evidence>
<organism evidence="6 7">
    <name type="scientific">Cylindrobasidium torrendii FP15055 ss-10</name>
    <dbReference type="NCBI Taxonomy" id="1314674"/>
    <lineage>
        <taxon>Eukaryota</taxon>
        <taxon>Fungi</taxon>
        <taxon>Dikarya</taxon>
        <taxon>Basidiomycota</taxon>
        <taxon>Agaricomycotina</taxon>
        <taxon>Agaricomycetes</taxon>
        <taxon>Agaricomycetidae</taxon>
        <taxon>Agaricales</taxon>
        <taxon>Marasmiineae</taxon>
        <taxon>Physalacriaceae</taxon>
        <taxon>Cylindrobasidium</taxon>
    </lineage>
</organism>
<sequence>MFASVLLLATLAIAAPLAPVVEERAYSQVSTAELAGFAPYTQFARAAYCGLDGLKNWNCGQACSALSDFTPTLVGGDGAKIQQYVVGYWASKNAVVVAHQGTDPTQLESLLTDVQVLQRQLSTTLFPGISSSVYVHSGFADQHALTASVILAEVKKLFTARKTSNLVLVGHSLGGALAEIDSVFFALQLPQATITTRTFGLPRVGNAAWAEVVDAKVPDFVRVNNRKDLIPIIPGRGLGFAHPEGEVHIVGTGDAVACEGNDNASDGKCTISSVPNIFGGNIIDHLGPYEGIYIGTIFCT</sequence>
<dbReference type="OrthoDB" id="426718at2759"/>
<comment type="similarity">
    <text evidence="2">Belongs to the AB hydrolase superfamily. Lipase family. Class 3 subfamily.</text>
</comment>
<dbReference type="AlphaFoldDB" id="A0A0D7AVX8"/>